<dbReference type="Proteomes" id="UP000019487">
    <property type="component" value="Unassembled WGS sequence"/>
</dbReference>
<evidence type="ECO:0000313" key="2">
    <source>
        <dbReference type="Proteomes" id="UP000019487"/>
    </source>
</evidence>
<accession>W9BYV3</accession>
<organism evidence="1 2">
    <name type="scientific">Sclerotinia borealis (strain F-4128)</name>
    <dbReference type="NCBI Taxonomy" id="1432307"/>
    <lineage>
        <taxon>Eukaryota</taxon>
        <taxon>Fungi</taxon>
        <taxon>Dikarya</taxon>
        <taxon>Ascomycota</taxon>
        <taxon>Pezizomycotina</taxon>
        <taxon>Leotiomycetes</taxon>
        <taxon>Helotiales</taxon>
        <taxon>Sclerotiniaceae</taxon>
        <taxon>Sclerotinia</taxon>
    </lineage>
</organism>
<evidence type="ECO:0000313" key="1">
    <source>
        <dbReference type="EMBL" id="ESZ89777.1"/>
    </source>
</evidence>
<proteinExistence type="predicted"/>
<dbReference type="HOGENOM" id="CLU_1316089_0_0_1"/>
<protein>
    <submittedName>
        <fullName evidence="1">Uncharacterized protein</fullName>
    </submittedName>
</protein>
<comment type="caution">
    <text evidence="1">The sequence shown here is derived from an EMBL/GenBank/DDBJ whole genome shotgun (WGS) entry which is preliminary data.</text>
</comment>
<gene>
    <name evidence="1" type="ORF">SBOR_9837</name>
</gene>
<dbReference type="AlphaFoldDB" id="W9BYV3"/>
<keyword evidence="2" id="KW-1185">Reference proteome</keyword>
<dbReference type="OrthoDB" id="3473305at2759"/>
<dbReference type="EMBL" id="AYSA01000781">
    <property type="protein sequence ID" value="ESZ89777.1"/>
    <property type="molecule type" value="Genomic_DNA"/>
</dbReference>
<sequence>MIAAKNYKFSNFLKRPLYYNPDIDILWVRGNPLFVIEYHGTNMRWLTLEVLSRKRRKLPLGPYLFQSVALDFAEIMAHDIVAFSRGYGSKYYRLAWYYAFSAMEVKKVYIVYSSGDRRDEVDQAVEHLMDTIKTIASSSVHNRSVIQKLKEKNERDGTSLTEWEIPSVEAILDTRLLNPIETFHNFSKLALELQRKIWEYAAIPNHRAI</sequence>
<reference evidence="1 2" key="1">
    <citation type="journal article" date="2014" name="Genome Announc.">
        <title>Draft genome sequence of Sclerotinia borealis, a psychrophilic plant pathogenic fungus.</title>
        <authorList>
            <person name="Mardanov A.V."/>
            <person name="Beletsky A.V."/>
            <person name="Kadnikov V.V."/>
            <person name="Ignatov A.N."/>
            <person name="Ravin N.V."/>
        </authorList>
    </citation>
    <scope>NUCLEOTIDE SEQUENCE [LARGE SCALE GENOMIC DNA]</scope>
    <source>
        <strain evidence="2">F-4157</strain>
    </source>
</reference>
<name>W9BYV3_SCLBF</name>